<keyword evidence="1" id="KW-1133">Transmembrane helix</keyword>
<protein>
    <recommendedName>
        <fullName evidence="4">Fe3+-citrate ABC transporter substrate-binding protein</fullName>
    </recommendedName>
</protein>
<sequence>MLFTVLYFITLIIYEFCLPFWLLIKLLVSTMSKSNLITNTGHRFISKGKTAFKIHIHTPDDTVLHRSVGFVRIGEKKGLKKAIKLRNELGREMWGKFWRRLLKDPYLMTRLPHSVEPKIVHKPNPTLEDPDNRDTCYIAKWREFNDASEYKYKTVVRSINKYGKLAAYMQTKKALLDAHKDNLEILTFMGRLNSIDLK</sequence>
<proteinExistence type="predicted"/>
<organism evidence="2 3">
    <name type="scientific">Vibrio campbellii (strain ATCC BAA-1116)</name>
    <dbReference type="NCBI Taxonomy" id="2902295"/>
    <lineage>
        <taxon>Bacteria</taxon>
        <taxon>Pseudomonadati</taxon>
        <taxon>Pseudomonadota</taxon>
        <taxon>Gammaproteobacteria</taxon>
        <taxon>Vibrionales</taxon>
        <taxon>Vibrionaceae</taxon>
        <taxon>Vibrio</taxon>
    </lineage>
</organism>
<reference evidence="2 3" key="1">
    <citation type="submission" date="2007-08" db="EMBL/GenBank/DDBJ databases">
        <authorList>
            <consortium name="The Vibrio harveyi Genome Sequencing Project"/>
            <person name="Bassler B."/>
            <person name="Clifton S.W."/>
            <person name="Fulton L."/>
            <person name="Delehaunty K."/>
            <person name="Fronick C."/>
            <person name="Harrison M."/>
            <person name="Markivic C."/>
            <person name="Fulton R."/>
            <person name="Tin-Wollam A.-M."/>
            <person name="Shah N."/>
            <person name="Pepin K."/>
            <person name="Nash W."/>
            <person name="Thiruvilangam P."/>
            <person name="Bhonagiri V."/>
            <person name="Waters C."/>
            <person name="Tu K.C."/>
            <person name="Irgon J."/>
            <person name="Wilson R.K."/>
        </authorList>
    </citation>
    <scope>NUCLEOTIDE SEQUENCE [LARGE SCALE GENOMIC DNA]</scope>
    <source>
        <strain evidence="3">ATCC BAA-1116 / BB120</strain>
    </source>
</reference>
<keyword evidence="1" id="KW-0812">Transmembrane</keyword>
<keyword evidence="1" id="KW-0472">Membrane</keyword>
<dbReference type="Proteomes" id="UP000008152">
    <property type="component" value="Chromosome I"/>
</dbReference>
<dbReference type="KEGG" id="vha:VIBHAR_01274"/>
<feature type="transmembrane region" description="Helical" evidence="1">
    <location>
        <begin position="6"/>
        <end position="28"/>
    </location>
</feature>
<accession>A7MY65</accession>
<evidence type="ECO:0000313" key="2">
    <source>
        <dbReference type="EMBL" id="ABU70252.1"/>
    </source>
</evidence>
<evidence type="ECO:0008006" key="4">
    <source>
        <dbReference type="Google" id="ProtNLM"/>
    </source>
</evidence>
<evidence type="ECO:0000256" key="1">
    <source>
        <dbReference type="SAM" id="Phobius"/>
    </source>
</evidence>
<gene>
    <name evidence="2" type="ordered locus">VIBHAR_01274</name>
</gene>
<name>A7MY65_VIBC1</name>
<dbReference type="PATRIC" id="fig|338187.25.peg.1372"/>
<evidence type="ECO:0000313" key="3">
    <source>
        <dbReference type="Proteomes" id="UP000008152"/>
    </source>
</evidence>
<dbReference type="EMBL" id="CP000789">
    <property type="protein sequence ID" value="ABU70252.1"/>
    <property type="molecule type" value="Genomic_DNA"/>
</dbReference>
<dbReference type="AlphaFoldDB" id="A7MY65"/>